<dbReference type="STRING" id="293613.A1E_01895"/>
<dbReference type="EMBL" id="CP000409">
    <property type="protein sequence ID" value="ABV73324.1"/>
    <property type="molecule type" value="Genomic_DNA"/>
</dbReference>
<sequence>MLRIFYEKLGSIFFNHKAEKHFKIHMLLDPEHEQIAIDLLKQININNSSLLAIQKSWDIIEALCTRIAEITQD</sequence>
<dbReference type="HOGENOM" id="CLU_201235_0_0_5"/>
<evidence type="ECO:0000313" key="2">
    <source>
        <dbReference type="Proteomes" id="UP000007056"/>
    </source>
</evidence>
<name>A8EY91_RICCK</name>
<proteinExistence type="predicted"/>
<gene>
    <name evidence="1" type="ordered locus">A1E_01895</name>
</gene>
<dbReference type="KEGG" id="rcm:A1E_01895"/>
<evidence type="ECO:0000313" key="1">
    <source>
        <dbReference type="EMBL" id="ABV73324.1"/>
    </source>
</evidence>
<dbReference type="Proteomes" id="UP000007056">
    <property type="component" value="Chromosome"/>
</dbReference>
<reference evidence="2" key="1">
    <citation type="submission" date="2007-09" db="EMBL/GenBank/DDBJ databases">
        <title>Complete genome sequence of Rickettsia canadensis.</title>
        <authorList>
            <person name="Madan A."/>
            <person name="Fahey J."/>
            <person name="Helton E."/>
            <person name="Ketteman M."/>
            <person name="Madan A."/>
            <person name="Rodrigues S."/>
            <person name="Sanchez A."/>
            <person name="Whiting M."/>
            <person name="Dasch G."/>
            <person name="Eremeeva M."/>
        </authorList>
    </citation>
    <scope>NUCLEOTIDE SEQUENCE [LARGE SCALE GENOMIC DNA]</scope>
    <source>
        <strain evidence="2">McKiel</strain>
    </source>
</reference>
<organism evidence="1 2">
    <name type="scientific">Rickettsia canadensis (strain McKiel)</name>
    <dbReference type="NCBI Taxonomy" id="293613"/>
    <lineage>
        <taxon>Bacteria</taxon>
        <taxon>Pseudomonadati</taxon>
        <taxon>Pseudomonadota</taxon>
        <taxon>Alphaproteobacteria</taxon>
        <taxon>Rickettsiales</taxon>
        <taxon>Rickettsiaceae</taxon>
        <taxon>Rickettsieae</taxon>
        <taxon>Rickettsia</taxon>
        <taxon>belli group</taxon>
    </lineage>
</organism>
<dbReference type="AlphaFoldDB" id="A8EY91"/>
<accession>A8EY91</accession>
<protein>
    <submittedName>
        <fullName evidence="1">Uncharacterized protein</fullName>
    </submittedName>
</protein>